<evidence type="ECO:0000256" key="1">
    <source>
        <dbReference type="ARBA" id="ARBA00022801"/>
    </source>
</evidence>
<dbReference type="Pfam" id="PF00150">
    <property type="entry name" value="Cellulase"/>
    <property type="match status" value="1"/>
</dbReference>
<dbReference type="AlphaFoldDB" id="A0A545SRS7"/>
<gene>
    <name evidence="5" type="ORF">FKG94_25190</name>
</gene>
<dbReference type="Gene3D" id="2.10.10.20">
    <property type="entry name" value="Carbohydrate-binding module superfamily 5/12"/>
    <property type="match status" value="1"/>
</dbReference>
<dbReference type="InterPro" id="IPR017853">
    <property type="entry name" value="GH"/>
</dbReference>
<evidence type="ECO:0000313" key="6">
    <source>
        <dbReference type="Proteomes" id="UP000319732"/>
    </source>
</evidence>
<feature type="domain" description="PKD" evidence="4">
    <location>
        <begin position="86"/>
        <end position="174"/>
    </location>
</feature>
<dbReference type="CDD" id="cd00146">
    <property type="entry name" value="PKD"/>
    <property type="match status" value="2"/>
</dbReference>
<dbReference type="RefSeq" id="WP_142929725.1">
    <property type="nucleotide sequence ID" value="NZ_ML660110.1"/>
</dbReference>
<dbReference type="InterPro" id="IPR013783">
    <property type="entry name" value="Ig-like_fold"/>
</dbReference>
<dbReference type="InterPro" id="IPR036573">
    <property type="entry name" value="CBM_sf_5/12"/>
</dbReference>
<dbReference type="Proteomes" id="UP000319732">
    <property type="component" value="Unassembled WGS sequence"/>
</dbReference>
<dbReference type="InterPro" id="IPR022409">
    <property type="entry name" value="PKD/Chitinase_dom"/>
</dbReference>
<feature type="domain" description="PKD" evidence="4">
    <location>
        <begin position="252"/>
        <end position="339"/>
    </location>
</feature>
<dbReference type="Pfam" id="PF02839">
    <property type="entry name" value="CBM_5_12"/>
    <property type="match status" value="1"/>
</dbReference>
<dbReference type="OrthoDB" id="9775889at2"/>
<protein>
    <submittedName>
        <fullName evidence="5">Cellulase family glycosylhydrolase</fullName>
    </submittedName>
</protein>
<dbReference type="GO" id="GO:0004553">
    <property type="term" value="F:hydrolase activity, hydrolyzing O-glycosyl compounds"/>
    <property type="evidence" value="ECO:0007669"/>
    <property type="project" value="InterPro"/>
</dbReference>
<dbReference type="InterPro" id="IPR035986">
    <property type="entry name" value="PKD_dom_sf"/>
</dbReference>
<sequence length="654" mass="68871">MNKLLATGFAASIALQAIPAAAVVCNGLDTWNNSTVYLGGHQVQHNNNAYRANWWTRNHNPETHSNPHQEWSLLGACDGGGSSNQAPSANANGPYTGQVGAAIAFSSASSNDADGTIAGYSWNFGDGATSSAANPSHSYGNAGTYTVTLTVTDNDGASATASTAATTTGDGGSSGGNCAGLPTYVAGTSYTSGQRVANFVDASGDTVEFICNIAGWCSSSAAWAYEPGNGRHWEDAWREVGRCDGGGGSNKAPLANANGPYSGTAGTAVTFSSAGSTDPDGTITGYRWSFGDGSTSSAANPSHSYTNDGTYTVTLTVTDNDGAATTDSTIATISDAGGGSTPVAINGQLRVCGNKLCNQFGQPIQLRGMSTHGLQWYGWGNCVTESSLDALAYDWGADILRISLYVQEGGYETDPQGFTAQVSTIIDAATARGMYALVDWHQLTPGDPNANLDNARRFFTDITQAHNGNNNVIYDIANEPNNVSWADIKRYAEQIIPVIRRYDPDAVVLVGTHAWASLGVSEGRSARDIVDNPINADNLMYTFHFYAASHGAVHRNELAWAADRLPIFVSEWGSQTYTGDGANDFASAQAYIDLMAQKKISWTSWNYSDDFRSGAVFRPGTCASNGPWSGGNLKSAGQWVRDKIQNPPDNFPTR</sequence>
<dbReference type="InterPro" id="IPR000601">
    <property type="entry name" value="PKD_dom"/>
</dbReference>
<dbReference type="SUPFAM" id="SSF51055">
    <property type="entry name" value="Carbohydrate binding domain"/>
    <property type="match status" value="1"/>
</dbReference>
<evidence type="ECO:0000256" key="3">
    <source>
        <dbReference type="SAM" id="SignalP"/>
    </source>
</evidence>
<keyword evidence="3" id="KW-0732">Signal</keyword>
<dbReference type="PANTHER" id="PTHR34142">
    <property type="entry name" value="ENDO-BETA-1,4-GLUCANASE A"/>
    <property type="match status" value="1"/>
</dbReference>
<name>A0A545SRS7_9GAMM</name>
<evidence type="ECO:0000256" key="2">
    <source>
        <dbReference type="ARBA" id="ARBA00023295"/>
    </source>
</evidence>
<dbReference type="PANTHER" id="PTHR34142:SF1">
    <property type="entry name" value="GLYCOSIDE HYDROLASE FAMILY 5 DOMAIN-CONTAINING PROTEIN"/>
    <property type="match status" value="1"/>
</dbReference>
<organism evidence="5 6">
    <name type="scientific">Exilibacterium tricleocarpae</name>
    <dbReference type="NCBI Taxonomy" id="2591008"/>
    <lineage>
        <taxon>Bacteria</taxon>
        <taxon>Pseudomonadati</taxon>
        <taxon>Pseudomonadota</taxon>
        <taxon>Gammaproteobacteria</taxon>
        <taxon>Cellvibrionales</taxon>
        <taxon>Cellvibrionaceae</taxon>
        <taxon>Exilibacterium</taxon>
    </lineage>
</organism>
<dbReference type="Gene3D" id="2.60.40.10">
    <property type="entry name" value="Immunoglobulins"/>
    <property type="match status" value="2"/>
</dbReference>
<dbReference type="EMBL" id="VHSG01000034">
    <property type="protein sequence ID" value="TQV67669.1"/>
    <property type="molecule type" value="Genomic_DNA"/>
</dbReference>
<feature type="signal peptide" evidence="3">
    <location>
        <begin position="1"/>
        <end position="22"/>
    </location>
</feature>
<proteinExistence type="predicted"/>
<feature type="chain" id="PRO_5022077062" evidence="3">
    <location>
        <begin position="23"/>
        <end position="654"/>
    </location>
</feature>
<dbReference type="Gene3D" id="3.20.20.80">
    <property type="entry name" value="Glycosidases"/>
    <property type="match status" value="1"/>
</dbReference>
<accession>A0A545SRS7</accession>
<dbReference type="SMART" id="SM00495">
    <property type="entry name" value="ChtBD3"/>
    <property type="match status" value="2"/>
</dbReference>
<dbReference type="PROSITE" id="PS00659">
    <property type="entry name" value="GLYCOSYL_HYDROL_F5"/>
    <property type="match status" value="1"/>
</dbReference>
<dbReference type="PROSITE" id="PS50093">
    <property type="entry name" value="PKD"/>
    <property type="match status" value="2"/>
</dbReference>
<reference evidence="5 6" key="1">
    <citation type="submission" date="2019-06" db="EMBL/GenBank/DDBJ databases">
        <title>Whole genome sequence for Cellvibrionaceae sp. R142.</title>
        <authorList>
            <person name="Wang G."/>
        </authorList>
    </citation>
    <scope>NUCLEOTIDE SEQUENCE [LARGE SCALE GENOMIC DNA]</scope>
    <source>
        <strain evidence="5 6">R142</strain>
    </source>
</reference>
<dbReference type="InterPro" id="IPR001547">
    <property type="entry name" value="Glyco_hydro_5"/>
</dbReference>
<dbReference type="InterPro" id="IPR018087">
    <property type="entry name" value="Glyco_hydro_5_CS"/>
</dbReference>
<dbReference type="SMART" id="SM00089">
    <property type="entry name" value="PKD"/>
    <property type="match status" value="2"/>
</dbReference>
<dbReference type="InterPro" id="IPR003610">
    <property type="entry name" value="CBM5/12"/>
</dbReference>
<dbReference type="SUPFAM" id="SSF49299">
    <property type="entry name" value="PKD domain"/>
    <property type="match status" value="2"/>
</dbReference>
<keyword evidence="1 5" id="KW-0378">Hydrolase</keyword>
<evidence type="ECO:0000259" key="4">
    <source>
        <dbReference type="PROSITE" id="PS50093"/>
    </source>
</evidence>
<dbReference type="GO" id="GO:0000272">
    <property type="term" value="P:polysaccharide catabolic process"/>
    <property type="evidence" value="ECO:0007669"/>
    <property type="project" value="InterPro"/>
</dbReference>
<evidence type="ECO:0000313" key="5">
    <source>
        <dbReference type="EMBL" id="TQV67669.1"/>
    </source>
</evidence>
<dbReference type="GO" id="GO:0030246">
    <property type="term" value="F:carbohydrate binding"/>
    <property type="evidence" value="ECO:0007669"/>
    <property type="project" value="InterPro"/>
</dbReference>
<dbReference type="CDD" id="cd12215">
    <property type="entry name" value="ChiC_BD"/>
    <property type="match status" value="1"/>
</dbReference>
<keyword evidence="2" id="KW-0326">Glycosidase</keyword>
<keyword evidence="6" id="KW-1185">Reference proteome</keyword>
<dbReference type="GO" id="GO:0005576">
    <property type="term" value="C:extracellular region"/>
    <property type="evidence" value="ECO:0007669"/>
    <property type="project" value="InterPro"/>
</dbReference>
<dbReference type="Pfam" id="PF18911">
    <property type="entry name" value="PKD_4"/>
    <property type="match status" value="2"/>
</dbReference>
<comment type="caution">
    <text evidence="5">The sequence shown here is derived from an EMBL/GenBank/DDBJ whole genome shotgun (WGS) entry which is preliminary data.</text>
</comment>
<dbReference type="SUPFAM" id="SSF51445">
    <property type="entry name" value="(Trans)glycosidases"/>
    <property type="match status" value="1"/>
</dbReference>